<evidence type="ECO:0000256" key="3">
    <source>
        <dbReference type="ARBA" id="ARBA00022553"/>
    </source>
</evidence>
<keyword evidence="9" id="KW-0547">Nucleotide-binding</keyword>
<reference evidence="9 10" key="1">
    <citation type="submission" date="2023-08" db="EMBL/GenBank/DDBJ databases">
        <title>Complete Genome and Methylome dissection of Serratia fonticola NEB369.</title>
        <authorList>
            <person name="Fomenkov A."/>
            <person name="Roberts R.D."/>
        </authorList>
    </citation>
    <scope>NUCLEOTIDE SEQUENCE [LARGE SCALE GENOMIC DNA]</scope>
    <source>
        <strain evidence="9 10">NEB369</strain>
    </source>
</reference>
<organism evidence="9 10">
    <name type="scientific">Serratia fonticola</name>
    <dbReference type="NCBI Taxonomy" id="47917"/>
    <lineage>
        <taxon>Bacteria</taxon>
        <taxon>Pseudomonadati</taxon>
        <taxon>Pseudomonadota</taxon>
        <taxon>Gammaproteobacteria</taxon>
        <taxon>Enterobacterales</taxon>
        <taxon>Yersiniaceae</taxon>
        <taxon>Serratia</taxon>
    </lineage>
</organism>
<comment type="catalytic activity">
    <reaction evidence="1">
        <text>ATP + protein L-histidine = ADP + protein N-phospho-L-histidine.</text>
        <dbReference type="EC" id="2.7.13.3"/>
    </reaction>
</comment>
<dbReference type="InterPro" id="IPR003594">
    <property type="entry name" value="HATPase_dom"/>
</dbReference>
<name>A0ABY9PTC8_SERFO</name>
<keyword evidence="3" id="KW-0597">Phosphoprotein</keyword>
<dbReference type="SMART" id="SM00387">
    <property type="entry name" value="HATPase_c"/>
    <property type="match status" value="1"/>
</dbReference>
<dbReference type="PRINTS" id="PR00344">
    <property type="entry name" value="BCTRLSENSOR"/>
</dbReference>
<keyword evidence="6" id="KW-0902">Two-component regulatory system</keyword>
<dbReference type="RefSeq" id="WP_309206149.1">
    <property type="nucleotide sequence ID" value="NZ_CP133586.1"/>
</dbReference>
<dbReference type="InterPro" id="IPR036097">
    <property type="entry name" value="HisK_dim/P_sf"/>
</dbReference>
<protein>
    <recommendedName>
        <fullName evidence="2">histidine kinase</fullName>
        <ecNumber evidence="2">2.7.13.3</ecNumber>
    </recommendedName>
</protein>
<evidence type="ECO:0000256" key="1">
    <source>
        <dbReference type="ARBA" id="ARBA00000085"/>
    </source>
</evidence>
<dbReference type="Pfam" id="PF02518">
    <property type="entry name" value="HATPase_c"/>
    <property type="match status" value="1"/>
</dbReference>
<evidence type="ECO:0000256" key="4">
    <source>
        <dbReference type="ARBA" id="ARBA00022679"/>
    </source>
</evidence>
<dbReference type="InterPro" id="IPR036890">
    <property type="entry name" value="HATPase_C_sf"/>
</dbReference>
<dbReference type="PANTHER" id="PTHR43711">
    <property type="entry name" value="TWO-COMPONENT HISTIDINE KINASE"/>
    <property type="match status" value="1"/>
</dbReference>
<gene>
    <name evidence="9" type="ORF">RFB13_06890</name>
</gene>
<feature type="transmembrane region" description="Helical" evidence="7">
    <location>
        <begin position="152"/>
        <end position="173"/>
    </location>
</feature>
<accession>A0ABY9PTC8</accession>
<keyword evidence="5" id="KW-0418">Kinase</keyword>
<dbReference type="EMBL" id="CP133586">
    <property type="protein sequence ID" value="WMT16048.1"/>
    <property type="molecule type" value="Genomic_DNA"/>
</dbReference>
<feature type="transmembrane region" description="Helical" evidence="7">
    <location>
        <begin position="12"/>
        <end position="30"/>
    </location>
</feature>
<dbReference type="SUPFAM" id="SSF55874">
    <property type="entry name" value="ATPase domain of HSP90 chaperone/DNA topoisomerase II/histidine kinase"/>
    <property type="match status" value="1"/>
</dbReference>
<keyword evidence="7" id="KW-0472">Membrane</keyword>
<dbReference type="InterPro" id="IPR003661">
    <property type="entry name" value="HisK_dim/P_dom"/>
</dbReference>
<dbReference type="Gene3D" id="3.30.565.10">
    <property type="entry name" value="Histidine kinase-like ATPase, C-terminal domain"/>
    <property type="match status" value="1"/>
</dbReference>
<dbReference type="EC" id="2.7.13.3" evidence="2"/>
<dbReference type="CDD" id="cd00075">
    <property type="entry name" value="HATPase"/>
    <property type="match status" value="1"/>
</dbReference>
<evidence type="ECO:0000313" key="9">
    <source>
        <dbReference type="EMBL" id="WMT16048.1"/>
    </source>
</evidence>
<proteinExistence type="predicted"/>
<dbReference type="Gene3D" id="1.10.287.130">
    <property type="match status" value="1"/>
</dbReference>
<dbReference type="GO" id="GO:0005524">
    <property type="term" value="F:ATP binding"/>
    <property type="evidence" value="ECO:0007669"/>
    <property type="project" value="UniProtKB-KW"/>
</dbReference>
<dbReference type="PANTHER" id="PTHR43711:SF1">
    <property type="entry name" value="HISTIDINE KINASE 1"/>
    <property type="match status" value="1"/>
</dbReference>
<keyword evidence="10" id="KW-1185">Reference proteome</keyword>
<feature type="domain" description="Histidine kinase" evidence="8">
    <location>
        <begin position="233"/>
        <end position="445"/>
    </location>
</feature>
<keyword evidence="7" id="KW-0812">Transmembrane</keyword>
<keyword evidence="4" id="KW-0808">Transferase</keyword>
<dbReference type="SUPFAM" id="SSF47384">
    <property type="entry name" value="Homodimeric domain of signal transducing histidine kinase"/>
    <property type="match status" value="1"/>
</dbReference>
<dbReference type="Pfam" id="PF00512">
    <property type="entry name" value="HisKA"/>
    <property type="match status" value="1"/>
</dbReference>
<evidence type="ECO:0000313" key="10">
    <source>
        <dbReference type="Proteomes" id="UP001235341"/>
    </source>
</evidence>
<evidence type="ECO:0000256" key="6">
    <source>
        <dbReference type="ARBA" id="ARBA00023012"/>
    </source>
</evidence>
<evidence type="ECO:0000259" key="8">
    <source>
        <dbReference type="PROSITE" id="PS50109"/>
    </source>
</evidence>
<keyword evidence="9" id="KW-0067">ATP-binding</keyword>
<evidence type="ECO:0000256" key="7">
    <source>
        <dbReference type="SAM" id="Phobius"/>
    </source>
</evidence>
<evidence type="ECO:0000256" key="2">
    <source>
        <dbReference type="ARBA" id="ARBA00012438"/>
    </source>
</evidence>
<evidence type="ECO:0000256" key="5">
    <source>
        <dbReference type="ARBA" id="ARBA00022777"/>
    </source>
</evidence>
<keyword evidence="7" id="KW-1133">Transmembrane helix</keyword>
<dbReference type="Proteomes" id="UP001235341">
    <property type="component" value="Chromosome"/>
</dbReference>
<dbReference type="PROSITE" id="PS50109">
    <property type="entry name" value="HIS_KIN"/>
    <property type="match status" value="1"/>
</dbReference>
<dbReference type="InterPro" id="IPR004358">
    <property type="entry name" value="Sig_transdc_His_kin-like_C"/>
</dbReference>
<dbReference type="InterPro" id="IPR005467">
    <property type="entry name" value="His_kinase_dom"/>
</dbReference>
<dbReference type="InterPro" id="IPR050736">
    <property type="entry name" value="Sensor_HK_Regulatory"/>
</dbReference>
<sequence length="447" mass="51312">MKIKNRFKVIIFIKFYLFCLLSAFAIYGIMDFVTKRTTDIITTRAYYTIIRETIALLEEKYLSQKDNDYFNKKMTELNYYSIYTISIDSMANLHEILSPEQHGRMLQGGIIFTHDNIALKRITGTNQVIFINTKAINTDTIINDEFALGRYVIYYEIAWAASLVALFAYVWLAPIWRDVLKIREQAILLSSGKSGTRGDETESDIFKPIAIAMNDMVDKIQAATLLRRTMTHSMAHELRTPITRIKFHLHSYFGTDEVEKKKSIVNSVHQEIYNIESLIETILNYASIENHSKIISPQKQYISTWFDEKIELFFVGSHNIKLIKKYDDNLGWVYMDVNLMVHVFNNLLSNAKKYTTGTVLVSVKRTEEMLTFTVEDDGAGISLEDYEKIFEPFYRGKGNKSSSGTGFGLGLAIVHKIVDLHRGKVSVEKSKLGGACFIVEVPCDYQK</sequence>
<dbReference type="CDD" id="cd00082">
    <property type="entry name" value="HisKA"/>
    <property type="match status" value="1"/>
</dbReference>
<dbReference type="SMART" id="SM00388">
    <property type="entry name" value="HisKA"/>
    <property type="match status" value="1"/>
</dbReference>